<feature type="transmembrane region" description="Helical" evidence="1">
    <location>
        <begin position="43"/>
        <end position="71"/>
    </location>
</feature>
<reference evidence="2" key="1">
    <citation type="submission" date="2016-10" db="EMBL/GenBank/DDBJ databases">
        <authorList>
            <person name="de Groot N.N."/>
        </authorList>
    </citation>
    <scope>NUCLEOTIDE SEQUENCE</scope>
</reference>
<gene>
    <name evidence="2" type="ORF">MNB_SM-4-1228</name>
</gene>
<dbReference type="AlphaFoldDB" id="A0A1W1CLL8"/>
<name>A0A1W1CLL8_9ZZZZ</name>
<feature type="transmembrane region" description="Helical" evidence="1">
    <location>
        <begin position="78"/>
        <end position="96"/>
    </location>
</feature>
<proteinExistence type="predicted"/>
<organism evidence="2">
    <name type="scientific">hydrothermal vent metagenome</name>
    <dbReference type="NCBI Taxonomy" id="652676"/>
    <lineage>
        <taxon>unclassified sequences</taxon>
        <taxon>metagenomes</taxon>
        <taxon>ecological metagenomes</taxon>
    </lineage>
</organism>
<sequence length="98" mass="10559">MIILKYFDNSLSLYTLVAVVIVLCIFLVPIVLNMAFGGGDLRFGVFCALFLGLELIGPFIMMAGVVHLVILGVVRKKSFAFAPAMSIAALASYMIGKI</sequence>
<accession>A0A1W1CLL8</accession>
<evidence type="ECO:0000256" key="1">
    <source>
        <dbReference type="SAM" id="Phobius"/>
    </source>
</evidence>
<protein>
    <submittedName>
        <fullName evidence="2">Uncharacterized protein</fullName>
    </submittedName>
</protein>
<keyword evidence="1" id="KW-0812">Transmembrane</keyword>
<keyword evidence="1" id="KW-1133">Transmembrane helix</keyword>
<feature type="transmembrane region" description="Helical" evidence="1">
    <location>
        <begin position="12"/>
        <end position="37"/>
    </location>
</feature>
<dbReference type="EMBL" id="FPHF01000092">
    <property type="protein sequence ID" value="SFV66659.1"/>
    <property type="molecule type" value="Genomic_DNA"/>
</dbReference>
<keyword evidence="1" id="KW-0472">Membrane</keyword>
<evidence type="ECO:0000313" key="2">
    <source>
        <dbReference type="EMBL" id="SFV66659.1"/>
    </source>
</evidence>